<dbReference type="InterPro" id="IPR036691">
    <property type="entry name" value="Endo/exonu/phosph_ase_sf"/>
</dbReference>
<comment type="caution">
    <text evidence="10">Lacks conserved residue(s) required for the propagation of feature annotation.</text>
</comment>
<evidence type="ECO:0000256" key="2">
    <source>
        <dbReference type="ARBA" id="ARBA00009492"/>
    </source>
</evidence>
<evidence type="ECO:0000256" key="4">
    <source>
        <dbReference type="ARBA" id="ARBA00022729"/>
    </source>
</evidence>
<dbReference type="InterPro" id="IPR005135">
    <property type="entry name" value="Endo/exonuclease/phosphatase"/>
</dbReference>
<dbReference type="PROSITE" id="PS51004">
    <property type="entry name" value="SEMA"/>
    <property type="match status" value="1"/>
</dbReference>
<feature type="compositionally biased region" description="Basic and acidic residues" evidence="11">
    <location>
        <begin position="1210"/>
        <end position="1225"/>
    </location>
</feature>
<dbReference type="Gene3D" id="2.60.40.10">
    <property type="entry name" value="Immunoglobulins"/>
    <property type="match status" value="1"/>
</dbReference>
<comment type="similarity">
    <text evidence="2">Belongs to the semaphorin family.</text>
</comment>
<evidence type="ECO:0000256" key="6">
    <source>
        <dbReference type="ARBA" id="ARBA00023180"/>
    </source>
</evidence>
<gene>
    <name evidence="14" type="ORF">PECUL_23A016612</name>
</gene>
<organism evidence="14 15">
    <name type="scientific">Pelobates cultripes</name>
    <name type="common">Western spadefoot toad</name>
    <dbReference type="NCBI Taxonomy" id="61616"/>
    <lineage>
        <taxon>Eukaryota</taxon>
        <taxon>Metazoa</taxon>
        <taxon>Chordata</taxon>
        <taxon>Craniata</taxon>
        <taxon>Vertebrata</taxon>
        <taxon>Euteleostomi</taxon>
        <taxon>Amphibia</taxon>
        <taxon>Batrachia</taxon>
        <taxon>Anura</taxon>
        <taxon>Pelobatoidea</taxon>
        <taxon>Pelobatidae</taxon>
        <taxon>Pelobates</taxon>
    </lineage>
</organism>
<evidence type="ECO:0000259" key="13">
    <source>
        <dbReference type="PROSITE" id="PS51004"/>
    </source>
</evidence>
<dbReference type="FunFam" id="2.60.40.10:FF:000030">
    <property type="entry name" value="Semaphorin 3F like"/>
    <property type="match status" value="1"/>
</dbReference>
<evidence type="ECO:0000259" key="12">
    <source>
        <dbReference type="PROSITE" id="PS50835"/>
    </source>
</evidence>
<proteinExistence type="inferred from homology"/>
<feature type="domain" description="Ig-like" evidence="12">
    <location>
        <begin position="1013"/>
        <end position="1095"/>
    </location>
</feature>
<evidence type="ECO:0000256" key="5">
    <source>
        <dbReference type="ARBA" id="ARBA00023157"/>
    </source>
</evidence>
<accession>A0AAD1WIJ1</accession>
<dbReference type="Gene3D" id="3.30.1680.10">
    <property type="entry name" value="ligand-binding face of the semaphorins, domain 2"/>
    <property type="match status" value="1"/>
</dbReference>
<dbReference type="InterPro" id="IPR016201">
    <property type="entry name" value="PSI"/>
</dbReference>
<dbReference type="SMART" id="SM00630">
    <property type="entry name" value="Sema"/>
    <property type="match status" value="1"/>
</dbReference>
<evidence type="ECO:0000256" key="3">
    <source>
        <dbReference type="ARBA" id="ARBA00022525"/>
    </source>
</evidence>
<evidence type="ECO:0000256" key="8">
    <source>
        <dbReference type="ARBA" id="ARBA00057157"/>
    </source>
</evidence>
<keyword evidence="6" id="KW-0325">Glycoprotein</keyword>
<feature type="region of interest" description="Disordered" evidence="11">
    <location>
        <begin position="1161"/>
        <end position="1225"/>
    </location>
</feature>
<evidence type="ECO:0000313" key="14">
    <source>
        <dbReference type="EMBL" id="CAH2312544.1"/>
    </source>
</evidence>
<dbReference type="FunFam" id="3.30.1680.10:FF:000008">
    <property type="entry name" value="semaphorin-3B isoform X1"/>
    <property type="match status" value="1"/>
</dbReference>
<dbReference type="GO" id="GO:0005886">
    <property type="term" value="C:plasma membrane"/>
    <property type="evidence" value="ECO:0007669"/>
    <property type="project" value="TreeGrafter"/>
</dbReference>
<dbReference type="InterPro" id="IPR003599">
    <property type="entry name" value="Ig_sub"/>
</dbReference>
<dbReference type="GO" id="GO:0003824">
    <property type="term" value="F:catalytic activity"/>
    <property type="evidence" value="ECO:0007669"/>
    <property type="project" value="InterPro"/>
</dbReference>
<sequence>MANHPHQSQMAYEPDPLRITTMNCRGLNIPERRSHLLRELTSKRVSIAFLQETHFKEGHAPPLKSKHYPTAALSNHPTARKAGVAVLTHAQLQFQEVERLVDPNGRYLFIKGDIQNRRYTLVTIYAPNNNQSHFIRKSLSNLSSFTEGTLIVGGDINVPLIPLIDSSTGHSSITQGAIRSIQKTLKNLRLVDCWRVMHPADREYTHYSVIHKRYARIDYIFLQQEHLDAIQTAEIGTASWSDHGPVTLQMDSPRVRPTTRSWRLQDSLLLDPSVKEKVSEELTSYFTLNETDDLPATTIWEAHKSVLRGTLMRLASQKKRESRKHITDLLTRITTLEMQHKRSQLEGTYKELLEARRSLHTHMTKRHYSSIQRSKAFFYQHANKGGRLLARMLRGPQGMTQVHKLRTSDGTITQFPDKIASEFRTFYASLYNIPGPTLPEEVECSLGSTLISKMKPHWGYLCLWPLMCWVVSGDSTITPRLKLSYQDLVTRDGLVTFTVERSCCFDALLLDEERSRLFVGGKNYLLSLSLDNISKNNLTIHWPALVDWREECNWAGKDINTDCMNYVKILQPYNRTHLYTCGTGAFHPICGFLHVGQRSDDSIFKLDTRRIEDGKGRCPYDPKHAAASVLVGEELYSGVATDLMGRDFTIFRSLGRRPSLRTEQHDSRWLNEPKFVKVFWIPESENPDDDKIYFFFRETPVEGLGGIKQSYARIGQICRNDMGGQRSLVNKWTTFLKARLVCSVPGNEAGGDTYFDELKDVFLLQTRDRRNPLIYALFSTSSSVFRGSAVCVYTMNDVRRSFLGPFAHKEGPGYQWVSYSGRVPYPRPGMCPSKTYGNFESTRNFPDDVLQFARNHPLMHSPVVPGSGRPVFLRSHSDVAFTKLTVDRVTATDGEYDVMFMGTDKGSVLKVISVPKQSWNHVEVVVLEELQVFKDLSPITSMQISSKRQQLYVGSESGISQVPLHRCAMYGKACAECCLARDPYCAWDGVSCTRYLPNTKRRSRRQDVRNGDPNTLCSGEQQRFSVQEKRLFGVEGSSVFLECQPKSLRAQVTWTHQKGPDTPRKEVQFDDRVIQIDRGILLRSVLRRDGGTFICHSSEHGFTQTLLRLHLEIIPTSRAEESSGTHRHHPHRWYQDFMRLVQQPGSAEQMCEELWIRKGRALHPPGPQGSPQLTGLQESSIRPLPPLSVKAKAQKWKHLEDKKKVRSRRTHDAQRADRGPRSAPS</sequence>
<evidence type="ECO:0000313" key="15">
    <source>
        <dbReference type="Proteomes" id="UP001295444"/>
    </source>
</evidence>
<dbReference type="InterPro" id="IPR015943">
    <property type="entry name" value="WD40/YVTN_repeat-like_dom_sf"/>
</dbReference>
<dbReference type="GO" id="GO:0001755">
    <property type="term" value="P:neural crest cell migration"/>
    <property type="evidence" value="ECO:0007669"/>
    <property type="project" value="TreeGrafter"/>
</dbReference>
<evidence type="ECO:0000256" key="9">
    <source>
        <dbReference type="ARBA" id="ARBA00074126"/>
    </source>
</evidence>
<dbReference type="FunFam" id="2.130.10.10:FF:000015">
    <property type="entry name" value="Semaphorin 3B"/>
    <property type="match status" value="1"/>
</dbReference>
<name>A0AAD1WIJ1_PELCU</name>
<dbReference type="InterPro" id="IPR036352">
    <property type="entry name" value="Semap_dom_sf"/>
</dbReference>
<reference evidence="14" key="1">
    <citation type="submission" date="2022-03" db="EMBL/GenBank/DDBJ databases">
        <authorList>
            <person name="Alioto T."/>
            <person name="Alioto T."/>
            <person name="Gomez Garrido J."/>
        </authorList>
    </citation>
    <scope>NUCLEOTIDE SEQUENCE</scope>
</reference>
<dbReference type="GO" id="GO:0071526">
    <property type="term" value="P:semaphorin-plexin signaling pathway"/>
    <property type="evidence" value="ECO:0007669"/>
    <property type="project" value="TreeGrafter"/>
</dbReference>
<dbReference type="SUPFAM" id="SSF103575">
    <property type="entry name" value="Plexin repeat"/>
    <property type="match status" value="1"/>
</dbReference>
<dbReference type="SMART" id="SM00423">
    <property type="entry name" value="PSI"/>
    <property type="match status" value="1"/>
</dbReference>
<dbReference type="Pfam" id="PF01403">
    <property type="entry name" value="Sema"/>
    <property type="match status" value="1"/>
</dbReference>
<dbReference type="PANTHER" id="PTHR11036:SF37">
    <property type="entry name" value="SEMAPHORIN-3B"/>
    <property type="match status" value="1"/>
</dbReference>
<comment type="function">
    <text evidence="8">Inhibits axonal extension by providing local signals to specify territories inaccessible for growing axons.</text>
</comment>
<dbReference type="GO" id="GO:0030335">
    <property type="term" value="P:positive regulation of cell migration"/>
    <property type="evidence" value="ECO:0007669"/>
    <property type="project" value="TreeGrafter"/>
</dbReference>
<dbReference type="EMBL" id="OW240919">
    <property type="protein sequence ID" value="CAH2312544.1"/>
    <property type="molecule type" value="Genomic_DNA"/>
</dbReference>
<dbReference type="SMART" id="SM00409">
    <property type="entry name" value="IG"/>
    <property type="match status" value="1"/>
</dbReference>
<dbReference type="Gene3D" id="2.130.10.10">
    <property type="entry name" value="YVTN repeat-like/Quinoprotein amine dehydrogenase"/>
    <property type="match status" value="1"/>
</dbReference>
<dbReference type="GO" id="GO:0005576">
    <property type="term" value="C:extracellular region"/>
    <property type="evidence" value="ECO:0007669"/>
    <property type="project" value="UniProtKB-SubCell"/>
</dbReference>
<feature type="domain" description="Sema" evidence="13">
    <location>
        <begin position="480"/>
        <end position="964"/>
    </location>
</feature>
<dbReference type="InterPro" id="IPR027231">
    <property type="entry name" value="Semaphorin"/>
</dbReference>
<keyword evidence="4" id="KW-0732">Signal</keyword>
<keyword evidence="3" id="KW-0964">Secreted</keyword>
<protein>
    <recommendedName>
        <fullName evidence="9">Semaphorin-3B</fullName>
    </recommendedName>
</protein>
<dbReference type="Pfam" id="PF03372">
    <property type="entry name" value="Exo_endo_phos"/>
    <property type="match status" value="1"/>
</dbReference>
<comment type="subcellular location">
    <subcellularLocation>
        <location evidence="1">Secreted</location>
    </subcellularLocation>
</comment>
<evidence type="ECO:0000256" key="11">
    <source>
        <dbReference type="SAM" id="MobiDB-lite"/>
    </source>
</evidence>
<dbReference type="SUPFAM" id="SSF48726">
    <property type="entry name" value="Immunoglobulin"/>
    <property type="match status" value="1"/>
</dbReference>
<dbReference type="PANTHER" id="PTHR11036">
    <property type="entry name" value="SEMAPHORIN"/>
    <property type="match status" value="1"/>
</dbReference>
<dbReference type="GO" id="GO:0030215">
    <property type="term" value="F:semaphorin receptor binding"/>
    <property type="evidence" value="ECO:0007669"/>
    <property type="project" value="InterPro"/>
</dbReference>
<dbReference type="InterPro" id="IPR001627">
    <property type="entry name" value="Semap_dom"/>
</dbReference>
<evidence type="ECO:0000256" key="1">
    <source>
        <dbReference type="ARBA" id="ARBA00004613"/>
    </source>
</evidence>
<dbReference type="CDD" id="cd09076">
    <property type="entry name" value="L1-EN"/>
    <property type="match status" value="1"/>
</dbReference>
<dbReference type="InterPro" id="IPR036179">
    <property type="entry name" value="Ig-like_dom_sf"/>
</dbReference>
<keyword evidence="15" id="KW-1185">Reference proteome</keyword>
<dbReference type="Gene3D" id="3.60.10.10">
    <property type="entry name" value="Endonuclease/exonuclease/phosphatase"/>
    <property type="match status" value="1"/>
</dbReference>
<dbReference type="Proteomes" id="UP001295444">
    <property type="component" value="Chromosome 08"/>
</dbReference>
<dbReference type="InterPro" id="IPR007110">
    <property type="entry name" value="Ig-like_dom"/>
</dbReference>
<dbReference type="AlphaFoldDB" id="A0AAD1WIJ1"/>
<dbReference type="GO" id="GO:0007411">
    <property type="term" value="P:axon guidance"/>
    <property type="evidence" value="ECO:0007669"/>
    <property type="project" value="TreeGrafter"/>
</dbReference>
<dbReference type="GO" id="GO:0045499">
    <property type="term" value="F:chemorepellent activity"/>
    <property type="evidence" value="ECO:0007669"/>
    <property type="project" value="TreeGrafter"/>
</dbReference>
<keyword evidence="5" id="KW-1015">Disulfide bond</keyword>
<keyword evidence="7" id="KW-0393">Immunoglobulin domain</keyword>
<dbReference type="SUPFAM" id="SSF101912">
    <property type="entry name" value="Sema domain"/>
    <property type="match status" value="1"/>
</dbReference>
<evidence type="ECO:0000256" key="7">
    <source>
        <dbReference type="ARBA" id="ARBA00023319"/>
    </source>
</evidence>
<dbReference type="SUPFAM" id="SSF56219">
    <property type="entry name" value="DNase I-like"/>
    <property type="match status" value="1"/>
</dbReference>
<evidence type="ECO:0000256" key="10">
    <source>
        <dbReference type="PROSITE-ProRule" id="PRU00352"/>
    </source>
</evidence>
<dbReference type="InterPro" id="IPR013783">
    <property type="entry name" value="Ig-like_fold"/>
</dbReference>
<feature type="compositionally biased region" description="Polar residues" evidence="11">
    <location>
        <begin position="1169"/>
        <end position="1180"/>
    </location>
</feature>
<dbReference type="PROSITE" id="PS50835">
    <property type="entry name" value="IG_LIKE"/>
    <property type="match status" value="1"/>
</dbReference>